<dbReference type="Proteomes" id="UP000749559">
    <property type="component" value="Unassembled WGS sequence"/>
</dbReference>
<dbReference type="SUPFAM" id="SSF56801">
    <property type="entry name" value="Acetyl-CoA synthetase-like"/>
    <property type="match status" value="1"/>
</dbReference>
<comment type="caution">
    <text evidence="4">The sequence shown here is derived from an EMBL/GenBank/DDBJ whole genome shotgun (WGS) entry which is preliminary data.</text>
</comment>
<keyword evidence="5" id="KW-1185">Reference proteome</keyword>
<feature type="non-terminal residue" evidence="4">
    <location>
        <position position="1"/>
    </location>
</feature>
<dbReference type="GO" id="GO:0006631">
    <property type="term" value="P:fatty acid metabolic process"/>
    <property type="evidence" value="ECO:0007669"/>
    <property type="project" value="TreeGrafter"/>
</dbReference>
<name>A0A8S4NAB1_OWEFU</name>
<dbReference type="InterPro" id="IPR045851">
    <property type="entry name" value="AMP-bd_C_sf"/>
</dbReference>
<dbReference type="AlphaFoldDB" id="A0A8S4NAB1"/>
<evidence type="ECO:0000313" key="4">
    <source>
        <dbReference type="EMBL" id="CAH1777844.1"/>
    </source>
</evidence>
<evidence type="ECO:0000313" key="5">
    <source>
        <dbReference type="Proteomes" id="UP000749559"/>
    </source>
</evidence>
<feature type="domain" description="AMP-binding enzyme C-terminal" evidence="3">
    <location>
        <begin position="74"/>
        <end position="147"/>
    </location>
</feature>
<dbReference type="EMBL" id="CAIIXF020000002">
    <property type="protein sequence ID" value="CAH1777844.1"/>
    <property type="molecule type" value="Genomic_DNA"/>
</dbReference>
<dbReference type="Gene3D" id="3.40.50.12780">
    <property type="entry name" value="N-terminal domain of ligase-like"/>
    <property type="match status" value="1"/>
</dbReference>
<reference evidence="4" key="1">
    <citation type="submission" date="2022-03" db="EMBL/GenBank/DDBJ databases">
        <authorList>
            <person name="Martin C."/>
        </authorList>
    </citation>
    <scope>NUCLEOTIDE SEQUENCE</scope>
</reference>
<dbReference type="OrthoDB" id="6071006at2759"/>
<keyword evidence="2" id="KW-0436">Ligase</keyword>
<comment type="similarity">
    <text evidence="1">Belongs to the ATP-dependent AMP-binding enzyme family.</text>
</comment>
<dbReference type="InterPro" id="IPR025110">
    <property type="entry name" value="AMP-bd_C"/>
</dbReference>
<dbReference type="Gene3D" id="3.30.300.30">
    <property type="match status" value="1"/>
</dbReference>
<evidence type="ECO:0000256" key="1">
    <source>
        <dbReference type="ARBA" id="ARBA00006432"/>
    </source>
</evidence>
<evidence type="ECO:0000259" key="3">
    <source>
        <dbReference type="Pfam" id="PF13193"/>
    </source>
</evidence>
<dbReference type="PANTHER" id="PTHR43201">
    <property type="entry name" value="ACYL-COA SYNTHETASE"/>
    <property type="match status" value="1"/>
</dbReference>
<sequence length="172" mass="19864">PIGEPGEVYTRTPCMFIEYMGEPERTRSVKDENGWYRTGDVARMDQNGFLYFIGRKADNIRFKRFADIIYPGVIESAALKHNKIAEAQCVGIKNVNDCVGDDIFLCIILKPGENMKDDELKEHCRVELIERDQPDHIFIMDAFPRIGVRKKVSKPKLREICQKLILEQIDSK</sequence>
<dbReference type="Pfam" id="PF13193">
    <property type="entry name" value="AMP-binding_C"/>
    <property type="match status" value="1"/>
</dbReference>
<organism evidence="4 5">
    <name type="scientific">Owenia fusiformis</name>
    <name type="common">Polychaete worm</name>
    <dbReference type="NCBI Taxonomy" id="6347"/>
    <lineage>
        <taxon>Eukaryota</taxon>
        <taxon>Metazoa</taxon>
        <taxon>Spiralia</taxon>
        <taxon>Lophotrochozoa</taxon>
        <taxon>Annelida</taxon>
        <taxon>Polychaeta</taxon>
        <taxon>Sedentaria</taxon>
        <taxon>Canalipalpata</taxon>
        <taxon>Sabellida</taxon>
        <taxon>Oweniida</taxon>
        <taxon>Oweniidae</taxon>
        <taxon>Owenia</taxon>
    </lineage>
</organism>
<protein>
    <recommendedName>
        <fullName evidence="3">AMP-binding enzyme C-terminal domain-containing protein</fullName>
    </recommendedName>
</protein>
<gene>
    <name evidence="4" type="ORF">OFUS_LOCUS4836</name>
</gene>
<dbReference type="PANTHER" id="PTHR43201:SF5">
    <property type="entry name" value="MEDIUM-CHAIN ACYL-COA LIGASE ACSF2, MITOCHONDRIAL"/>
    <property type="match status" value="1"/>
</dbReference>
<proteinExistence type="inferred from homology"/>
<evidence type="ECO:0000256" key="2">
    <source>
        <dbReference type="ARBA" id="ARBA00022598"/>
    </source>
</evidence>
<dbReference type="InterPro" id="IPR042099">
    <property type="entry name" value="ANL_N_sf"/>
</dbReference>
<accession>A0A8S4NAB1</accession>
<dbReference type="GO" id="GO:0031956">
    <property type="term" value="F:medium-chain fatty acid-CoA ligase activity"/>
    <property type="evidence" value="ECO:0007669"/>
    <property type="project" value="TreeGrafter"/>
</dbReference>